<dbReference type="SUPFAM" id="SSF53474">
    <property type="entry name" value="alpha/beta-Hydrolases"/>
    <property type="match status" value="1"/>
</dbReference>
<dbReference type="PANTHER" id="PTHR48202">
    <property type="entry name" value="ALPHA/BETA-HYDROLASES SUPERFAMILY PROTEIN"/>
    <property type="match status" value="1"/>
</dbReference>
<feature type="region of interest" description="Disordered" evidence="1">
    <location>
        <begin position="31"/>
        <end position="50"/>
    </location>
</feature>
<keyword evidence="2" id="KW-0472">Membrane</keyword>
<dbReference type="InterPro" id="IPR011989">
    <property type="entry name" value="ARM-like"/>
</dbReference>
<proteinExistence type="predicted"/>
<organism evidence="3 4">
    <name type="scientific">Tagetes erecta</name>
    <name type="common">African marigold</name>
    <dbReference type="NCBI Taxonomy" id="13708"/>
    <lineage>
        <taxon>Eukaryota</taxon>
        <taxon>Viridiplantae</taxon>
        <taxon>Streptophyta</taxon>
        <taxon>Embryophyta</taxon>
        <taxon>Tracheophyta</taxon>
        <taxon>Spermatophyta</taxon>
        <taxon>Magnoliopsida</taxon>
        <taxon>eudicotyledons</taxon>
        <taxon>Gunneridae</taxon>
        <taxon>Pentapetalae</taxon>
        <taxon>asterids</taxon>
        <taxon>campanulids</taxon>
        <taxon>Asterales</taxon>
        <taxon>Asteraceae</taxon>
        <taxon>Asteroideae</taxon>
        <taxon>Heliantheae alliance</taxon>
        <taxon>Tageteae</taxon>
        <taxon>Tagetes</taxon>
    </lineage>
</organism>
<keyword evidence="2" id="KW-1133">Transmembrane helix</keyword>
<dbReference type="PANTHER" id="PTHR48202:SF1">
    <property type="entry name" value="ALPHA_BETA-HYDROLASES SUPERFAMILY PROTEIN"/>
    <property type="match status" value="1"/>
</dbReference>
<reference evidence="3" key="1">
    <citation type="journal article" date="2023" name="bioRxiv">
        <title>Improved chromosome-level genome assembly for marigold (Tagetes erecta).</title>
        <authorList>
            <person name="Jiang F."/>
            <person name="Yuan L."/>
            <person name="Wang S."/>
            <person name="Wang H."/>
            <person name="Xu D."/>
            <person name="Wang A."/>
            <person name="Fan W."/>
        </authorList>
    </citation>
    <scope>NUCLEOTIDE SEQUENCE</scope>
    <source>
        <strain evidence="3">WSJ</strain>
        <tissue evidence="3">Leaf</tissue>
    </source>
</reference>
<evidence type="ECO:0000256" key="2">
    <source>
        <dbReference type="SAM" id="Phobius"/>
    </source>
</evidence>
<evidence type="ECO:0008006" key="5">
    <source>
        <dbReference type="Google" id="ProtNLM"/>
    </source>
</evidence>
<dbReference type="Gene3D" id="1.25.10.10">
    <property type="entry name" value="Leucine-rich Repeat Variant"/>
    <property type="match status" value="2"/>
</dbReference>
<dbReference type="InterPro" id="IPR016024">
    <property type="entry name" value="ARM-type_fold"/>
</dbReference>
<dbReference type="SUPFAM" id="SSF48371">
    <property type="entry name" value="ARM repeat"/>
    <property type="match status" value="1"/>
</dbReference>
<gene>
    <name evidence="3" type="ORF">QVD17_25167</name>
</gene>
<accession>A0AAD8NV63</accession>
<evidence type="ECO:0000256" key="1">
    <source>
        <dbReference type="SAM" id="MobiDB-lite"/>
    </source>
</evidence>
<keyword evidence="4" id="KW-1185">Reference proteome</keyword>
<sequence>MLSRSFITTTTVINRHRHRHRPPRLSLTRLLSSSPKHGISTGNYNKPPNRLQPPFAPLLQRLRRHSFSRVAFTASLISAAVAASYVVFFDDEFNEVHSKKEGVIGDLTMERSNESLRRVLDTMKHTGVAVSVLWKSLSSVLSSANHEVRLGFEVRVAALLADIVAADDSRRAAIVGAGGGLVVDWLLDSVALNRGRNFGTQAESARALAYLIADPNVSQAVLRRPQAVPNLLRFIFSAHPRREQQTRRNTFDTVDPLKGRSMLVAAIMDIVTSHDDNIDKVKLKPMLSKKAATRDIAAVLQVVEEGGMHWNEPPSCDEKDDQNDGSLKLQQPHVKPNAKAKRYLFNNDNSPIVIPGLWDDLHCQHVAVPFAAWALANWATASEANRSRIQELDHDGRAIMTALVAPERSVKWHGSLVARLLLEDRNLPSDEFVSDWGSSLLSTVSQASKSDDVPLTRVALSAFLLSIERCPGAQQDVMEKSLYLMRETAKRMKNHKSVQEALAKGLESLCSGNLHLSLDEGQKWSNILLLWVFDNTSSDATRSSAIKILSRVLEDYAPSSLPISQGWLAILLSDILKHRTASLKASIQPKDKVKTQIDQANVVSGTQAAKQLASAVVNLAVSLLGTESLEGLLAIEPFLTPFKNLKKSVPKVNAVDSALATLKGIKTMSEICSDDTLCQTRIIDYGVVSLLRRLLLNDDYEKLAASEAYNASTDIVSSDQPASDPGRVRVPPAAHIRRHAAKFLTILSVHPKVKEFISNDKVWCNWLEDCANGKITGCNDLKSRSYARATLLNIFCNDDDKEDKCPHFTEMIYLINPDLPHWKYRVEERRESGVVTPLGKENRINPFSQVNEGFLDDDTRFHDSESAGPSFDVVFVHGLRGGPFKSWRLSECKSSSKSGLVEKIDEEAGKQGTFWPAEWLSADFPHARMFTLKYKTNLTQWSGSSLPLQEVSAMLLEKLITAGIGDRPVVFVTHSMGGLVVKQMLHQAKTENRDNIVNNTIGVVFYSCPHFGSKLADLPWRMGFVLRPAPTIGELRSGSPRLLKLNDFIRRMHKKGALDVLSFCETKVTPIVEGYGGWAFRLEIVPIESSYPGYGKLVVLESTDHVNSCKPISKSDPSYSETLHLLHKLRASIHDKSF</sequence>
<feature type="region of interest" description="Disordered" evidence="1">
    <location>
        <begin position="309"/>
        <end position="333"/>
    </location>
</feature>
<evidence type="ECO:0000313" key="4">
    <source>
        <dbReference type="Proteomes" id="UP001229421"/>
    </source>
</evidence>
<comment type="caution">
    <text evidence="3">The sequence shown here is derived from an EMBL/GenBank/DDBJ whole genome shotgun (WGS) entry which is preliminary data.</text>
</comment>
<dbReference type="AlphaFoldDB" id="A0AAD8NV63"/>
<feature type="transmembrane region" description="Helical" evidence="2">
    <location>
        <begin position="70"/>
        <end position="89"/>
    </location>
</feature>
<evidence type="ECO:0000313" key="3">
    <source>
        <dbReference type="EMBL" id="KAK1422207.1"/>
    </source>
</evidence>
<dbReference type="EMBL" id="JAUHHV010000006">
    <property type="protein sequence ID" value="KAK1422207.1"/>
    <property type="molecule type" value="Genomic_DNA"/>
</dbReference>
<dbReference type="Proteomes" id="UP001229421">
    <property type="component" value="Unassembled WGS sequence"/>
</dbReference>
<protein>
    <recommendedName>
        <fullName evidence="5">Protein SERAC1</fullName>
    </recommendedName>
</protein>
<keyword evidence="2" id="KW-0812">Transmembrane</keyword>
<dbReference type="Gene3D" id="3.40.50.1820">
    <property type="entry name" value="alpha/beta hydrolase"/>
    <property type="match status" value="1"/>
</dbReference>
<dbReference type="InterPro" id="IPR029058">
    <property type="entry name" value="AB_hydrolase_fold"/>
</dbReference>
<name>A0AAD8NV63_TARER</name>